<dbReference type="InterPro" id="IPR049625">
    <property type="entry name" value="Glyco_transf_61_cat"/>
</dbReference>
<comment type="caution">
    <text evidence="4">The sequence shown here is derived from an EMBL/GenBank/DDBJ whole genome shotgun (WGS) entry which is preliminary data.</text>
</comment>
<dbReference type="AlphaFoldDB" id="A0A427Y9T7"/>
<name>A0A427Y9T7_9TREE</name>
<gene>
    <name evidence="4" type="ORF">EHS24_000364</name>
</gene>
<sequence length="526" mass="59041">MPRPIQLVTAVLGACGLILFFGAAHSEVNPTFTDADNNSSGDRTHDLRHNAVVPPPGSQKTLGWLPSNWYGNNEQQKVVQHVTDNVAADDDLYMSFHNGVPQTTLTSGIAGFNFFTNLYLFNGTFYFVTDDAEAAGFPAQGPGYIMSDVSGATKETAGPDRWQVITPAEAKQVLGRMAIRRHGVSHYFNDRDGGGSQAFLAHYYHFSAHFPVLFAFFSATIALDIAVGEMFIGLWRLSASAGSYELPARLVFLSEGAEWRDRARITPWFQRTIMAETVIEEHPDWEDRKLSGVTFVYDKIGIADRWAAHRHGTLEVKHWNKAIGDLPQLRVPLNWMDPLRDRVVQVSEVSGCTAKRAQPTVPVVTYIDRQKTARRLLPDCHEDLVKSLQALHDNGDIEFVHAQMEFIERTEQFCLAARTDIMVGVHGNGLSHQLWMKPGSGVLEIMMPDSFLRDYSILAELMSHEYYAVHNDTYLPRDKWRRPDGWGIGANDDFHSSKIPANGPWIANLVKDMAARRRYGPTPVQW</sequence>
<reference evidence="4 5" key="1">
    <citation type="submission" date="2018-11" db="EMBL/GenBank/DDBJ databases">
        <title>Genome sequence of Apiotrichum porosum DSM 27194.</title>
        <authorList>
            <person name="Aliyu H."/>
            <person name="Gorte O."/>
            <person name="Ochsenreither K."/>
        </authorList>
    </citation>
    <scope>NUCLEOTIDE SEQUENCE [LARGE SCALE GENOMIC DNA]</scope>
    <source>
        <strain evidence="4 5">DSM 27194</strain>
    </source>
</reference>
<dbReference type="EMBL" id="RSCE01000001">
    <property type="protein sequence ID" value="RSH87846.1"/>
    <property type="molecule type" value="Genomic_DNA"/>
</dbReference>
<feature type="compositionally biased region" description="Polar residues" evidence="1">
    <location>
        <begin position="32"/>
        <end position="41"/>
    </location>
</feature>
<feature type="signal peptide" evidence="2">
    <location>
        <begin position="1"/>
        <end position="26"/>
    </location>
</feature>
<keyword evidence="5" id="KW-1185">Reference proteome</keyword>
<evidence type="ECO:0000256" key="2">
    <source>
        <dbReference type="SAM" id="SignalP"/>
    </source>
</evidence>
<accession>A0A427Y9T7</accession>
<protein>
    <recommendedName>
        <fullName evidence="3">Glycosyltransferase 61 catalytic domain-containing protein</fullName>
    </recommendedName>
</protein>
<evidence type="ECO:0000259" key="3">
    <source>
        <dbReference type="Pfam" id="PF04577"/>
    </source>
</evidence>
<dbReference type="Pfam" id="PF04577">
    <property type="entry name" value="Glyco_transf_61"/>
    <property type="match status" value="1"/>
</dbReference>
<dbReference type="GO" id="GO:0016757">
    <property type="term" value="F:glycosyltransferase activity"/>
    <property type="evidence" value="ECO:0007669"/>
    <property type="project" value="InterPro"/>
</dbReference>
<evidence type="ECO:0000313" key="5">
    <source>
        <dbReference type="Proteomes" id="UP000279236"/>
    </source>
</evidence>
<dbReference type="Proteomes" id="UP000279236">
    <property type="component" value="Unassembled WGS sequence"/>
</dbReference>
<organism evidence="4 5">
    <name type="scientific">Apiotrichum porosum</name>
    <dbReference type="NCBI Taxonomy" id="105984"/>
    <lineage>
        <taxon>Eukaryota</taxon>
        <taxon>Fungi</taxon>
        <taxon>Dikarya</taxon>
        <taxon>Basidiomycota</taxon>
        <taxon>Agaricomycotina</taxon>
        <taxon>Tremellomycetes</taxon>
        <taxon>Trichosporonales</taxon>
        <taxon>Trichosporonaceae</taxon>
        <taxon>Apiotrichum</taxon>
    </lineage>
</organism>
<evidence type="ECO:0000256" key="1">
    <source>
        <dbReference type="SAM" id="MobiDB-lite"/>
    </source>
</evidence>
<dbReference type="PROSITE" id="PS51257">
    <property type="entry name" value="PROKAR_LIPOPROTEIN"/>
    <property type="match status" value="1"/>
</dbReference>
<proteinExistence type="predicted"/>
<evidence type="ECO:0000313" key="4">
    <source>
        <dbReference type="EMBL" id="RSH87846.1"/>
    </source>
</evidence>
<feature type="domain" description="Glycosyltransferase 61 catalytic" evidence="3">
    <location>
        <begin position="345"/>
        <end position="443"/>
    </location>
</feature>
<dbReference type="GeneID" id="39584907"/>
<dbReference type="STRING" id="105984.A0A427Y9T7"/>
<feature type="chain" id="PRO_5019112330" description="Glycosyltransferase 61 catalytic domain-containing protein" evidence="2">
    <location>
        <begin position="27"/>
        <end position="526"/>
    </location>
</feature>
<dbReference type="OrthoDB" id="529273at2759"/>
<dbReference type="RefSeq" id="XP_028480054.1">
    <property type="nucleotide sequence ID" value="XM_028616197.1"/>
</dbReference>
<feature type="region of interest" description="Disordered" evidence="1">
    <location>
        <begin position="32"/>
        <end position="58"/>
    </location>
</feature>
<keyword evidence="2" id="KW-0732">Signal</keyword>